<protein>
    <submittedName>
        <fullName evidence="1">Uncharacterized protein</fullName>
    </submittedName>
</protein>
<proteinExistence type="predicted"/>
<keyword evidence="2" id="KW-1185">Reference proteome</keyword>
<evidence type="ECO:0000313" key="2">
    <source>
        <dbReference type="Proteomes" id="UP000187429"/>
    </source>
</evidence>
<comment type="caution">
    <text evidence="1">The sequence shown here is derived from an EMBL/GenBank/DDBJ whole genome shotgun (WGS) entry which is preliminary data.</text>
</comment>
<organism evidence="1 2">
    <name type="scientific">Smittium culicis</name>
    <dbReference type="NCBI Taxonomy" id="133412"/>
    <lineage>
        <taxon>Eukaryota</taxon>
        <taxon>Fungi</taxon>
        <taxon>Fungi incertae sedis</taxon>
        <taxon>Zoopagomycota</taxon>
        <taxon>Kickxellomycotina</taxon>
        <taxon>Harpellomycetes</taxon>
        <taxon>Harpellales</taxon>
        <taxon>Legeriomycetaceae</taxon>
        <taxon>Smittium</taxon>
    </lineage>
</organism>
<dbReference type="AlphaFoldDB" id="A0A1R1YS00"/>
<sequence>MLRHRSPANRRLADSIFPKHYCSTTAPPLLNYCSTAAPLLLHCCSTTAPLLLHYCSTTAPLLLHCCSTTAPLLSTSAVDVLLLTPPISDRIIIVSISRGLINHC</sequence>
<dbReference type="Proteomes" id="UP000187429">
    <property type="component" value="Unassembled WGS sequence"/>
</dbReference>
<reference evidence="2" key="1">
    <citation type="submission" date="2017-01" db="EMBL/GenBank/DDBJ databases">
        <authorList>
            <person name="Wang Y."/>
            <person name="White M."/>
            <person name="Kvist S."/>
            <person name="Moncalvo J.-M."/>
        </authorList>
    </citation>
    <scope>NUCLEOTIDE SEQUENCE [LARGE SCALE GENOMIC DNA]</scope>
    <source>
        <strain evidence="2">ID-206-W2</strain>
    </source>
</reference>
<dbReference type="EMBL" id="LSSM01000231">
    <property type="protein sequence ID" value="OMJ29625.1"/>
    <property type="molecule type" value="Genomic_DNA"/>
</dbReference>
<name>A0A1R1YS00_9FUNG</name>
<gene>
    <name evidence="1" type="ORF">AYI69_g861</name>
</gene>
<accession>A0A1R1YS00</accession>
<evidence type="ECO:0000313" key="1">
    <source>
        <dbReference type="EMBL" id="OMJ29625.1"/>
    </source>
</evidence>